<evidence type="ECO:0000313" key="4">
    <source>
        <dbReference type="EMBL" id="RMB60577.1"/>
    </source>
</evidence>
<dbReference type="EMBL" id="REFV01000005">
    <property type="protein sequence ID" value="RMB60577.1"/>
    <property type="molecule type" value="Genomic_DNA"/>
</dbReference>
<dbReference type="InterPro" id="IPR008979">
    <property type="entry name" value="Galactose-bd-like_sf"/>
</dbReference>
<organism evidence="4 5">
    <name type="scientific">Dokdonia sinensis</name>
    <dbReference type="NCBI Taxonomy" id="2479847"/>
    <lineage>
        <taxon>Bacteria</taxon>
        <taxon>Pseudomonadati</taxon>
        <taxon>Bacteroidota</taxon>
        <taxon>Flavobacteriia</taxon>
        <taxon>Flavobacteriales</taxon>
        <taxon>Flavobacteriaceae</taxon>
        <taxon>Dokdonia</taxon>
    </lineage>
</organism>
<keyword evidence="5" id="KW-1185">Reference proteome</keyword>
<sequence length="1643" mass="180616">MQLRLLLFCFLITCISFSAMGQIDVDTYFPTATATHIATQDGDWDEATTWGSAGIPPDGAIVHIPAGITVNYNHNSTVHIFAIRVDGTFICQEDVASQTTALKFDTFIGTMSSDVQFLANGSTDGEIEVNIEAYDLSNPPAIWNTQALGHFTDNETVKNMEITASGQDRYDSYQEAITSADPLTITRTANGDVADGIGVLGRYNWDPTQVSLGIMTMGDVKIEGKEKLNMSQLQNDALVGTTTIRLAQVPTGWEVGDFIIISSGGNKDAANNGEDRRRITGISGNDITLNNGLSNSHEGRPAEGLHCYVGNLTRNITFQSPNNVPIDERGHFMAMNGAKEHLIKNATFLRMGRTDKSRPTDDFYFDKWVEPVVFQSKISTLGQECAETIQSPVDEISNMRGRYSIHLHKLGAENGANKAEVIGNVVWDNPGWGITQHDSHADISKNVVYKVTGAAIVSESGSETGLWADNLVVNVSSGHDGDVYESSLYYDDILFSGVGLGMKGRAVLCRNNVIANATFGIRVINFNNSKTHLDRLDAAALANTRVGYEVDNFPLSTLGYSKEGDGVIPLEAALILENTIVIDCSQAMKSIERDMGVNHESRSIFKGFKAWGVNVGLAITYQADYTYEDVYISGKNSNSLGIDLWKHSHNQVFNNIKLEDLGYGVKVSKVVLSNNSSRQPKQRNNGFTPWFFIDLVTSNVDHLYKLELDTESAEPSYPYTEVTDNTLIMNSTDFSDRDVTFTILDETAVRVDWNESDPEKLLKFEIDGIITDDLGSYNMGIQQALAQGDLRLGYPTRIYQFASKAKFREYITNNGVYKHPDTNETYIIIEESLPNRLTYDYETFPVRVYVDNAPTGGVFASPLTESAIDLAPKAQMISRFATVSQSSTRTDVTYDDGYSGTNVMPYGEIAIDVAASKAVDGNNNGRINAQYYQRGLVPVGSFSETTVEEEPWYALDFEEPKIIQHIDLWNTVELNGDAQETLSDHFTNFYVLLSNSSFDGMTLEEARCNAIFEASHSGAPIRKFSTDNINLTARYMRIQASGTTKIKLAEVEVIGKSIADTCDNTATFAGGSWSPTIPDENTKAIITEDYNTTDDGNINACELIVNQDVTLTINASNYAKVEHNVKVAGTLIVEHEGSLVQVDDEAAVVKESTGHIEIRKTTLPMKPRDFLFASSPMTTEKRDGVYGNVVDAAAQTVDQAFRVIYVIPENFEADPAVTNFPAYSGAETFLSLDNTFLGNHTANEPMVPGQGLIIYPQDSYHAGGVTTTYDFTYEKGSVNNGVIKHPVQYNGTTQNNFNLLGNPYPSAIDAVALITENPMINEVYFWEHVTTPTTALPGYLGANPSMLDFSMRNLTTGMASPNRPGSTPSRYIASGQGFAIKADEVASATPDVIFNNAMRVTTGNDQYRNEDDRDLLWLSVSLDEYELTSKTAVGFLPQASENIDKGYDSKRLATPVSIYTKSKADEQLGIQARETFKKDMVIPVGVATAIEERKSYRISLDQFQGSLLNDAPIYLIDLKEEVYVNLKEDSYTFSFQSSNVDSRFILVFQEPEILGLTEQTPFGTGLSLVPNPANNVTILSSDVEMLPSSLRIIDVQGRVVSSLSLSQPAVEYRIDVSGFSPGVYFVEVSNGSSVVIKRLLIKR</sequence>
<dbReference type="InterPro" id="IPR051941">
    <property type="entry name" value="BG_Antigen-Binding_Lectin"/>
</dbReference>
<dbReference type="PANTHER" id="PTHR45713:SF6">
    <property type="entry name" value="F5_8 TYPE C DOMAIN-CONTAINING PROTEIN"/>
    <property type="match status" value="1"/>
</dbReference>
<accession>A0A3M0G8U2</accession>
<dbReference type="NCBIfam" id="TIGR04183">
    <property type="entry name" value="Por_Secre_tail"/>
    <property type="match status" value="1"/>
</dbReference>
<name>A0A3M0G8U2_9FLAO</name>
<evidence type="ECO:0000256" key="2">
    <source>
        <dbReference type="SAM" id="SignalP"/>
    </source>
</evidence>
<evidence type="ECO:0000256" key="1">
    <source>
        <dbReference type="ARBA" id="ARBA00022729"/>
    </source>
</evidence>
<dbReference type="Gene3D" id="2.60.120.260">
    <property type="entry name" value="Galactose-binding domain-like"/>
    <property type="match status" value="1"/>
</dbReference>
<protein>
    <submittedName>
        <fullName evidence="4">T9SS C-terminal target domain-containing protein</fullName>
    </submittedName>
</protein>
<dbReference type="InterPro" id="IPR026444">
    <property type="entry name" value="Secre_tail"/>
</dbReference>
<dbReference type="PANTHER" id="PTHR45713">
    <property type="entry name" value="FTP DOMAIN-CONTAINING PROTEIN"/>
    <property type="match status" value="1"/>
</dbReference>
<dbReference type="RefSeq" id="WP_121916979.1">
    <property type="nucleotide sequence ID" value="NZ_REFV01000005.1"/>
</dbReference>
<dbReference type="OrthoDB" id="5477965at2"/>
<feature type="chain" id="PRO_5018315363" evidence="2">
    <location>
        <begin position="22"/>
        <end position="1643"/>
    </location>
</feature>
<evidence type="ECO:0000259" key="3">
    <source>
        <dbReference type="Pfam" id="PF18962"/>
    </source>
</evidence>
<dbReference type="SUPFAM" id="SSF49785">
    <property type="entry name" value="Galactose-binding domain-like"/>
    <property type="match status" value="1"/>
</dbReference>
<evidence type="ECO:0000313" key="5">
    <source>
        <dbReference type="Proteomes" id="UP000281985"/>
    </source>
</evidence>
<dbReference type="Pfam" id="PF18962">
    <property type="entry name" value="Por_Secre_tail"/>
    <property type="match status" value="1"/>
</dbReference>
<keyword evidence="1 2" id="KW-0732">Signal</keyword>
<reference evidence="4 5" key="1">
    <citation type="submission" date="2018-10" db="EMBL/GenBank/DDBJ databases">
        <title>Dokdonia luteus sp. nov., isolated from sea water.</title>
        <authorList>
            <person name="Zhou L.Y."/>
            <person name="Du Z.J."/>
        </authorList>
    </citation>
    <scope>NUCLEOTIDE SEQUENCE [LARGE SCALE GENOMIC DNA]</scope>
    <source>
        <strain evidence="4 5">SH27</strain>
    </source>
</reference>
<comment type="caution">
    <text evidence="4">The sequence shown here is derived from an EMBL/GenBank/DDBJ whole genome shotgun (WGS) entry which is preliminary data.</text>
</comment>
<gene>
    <name evidence="4" type="ORF">EAX61_07075</name>
</gene>
<feature type="domain" description="Secretion system C-terminal sorting" evidence="3">
    <location>
        <begin position="1570"/>
        <end position="1641"/>
    </location>
</feature>
<proteinExistence type="predicted"/>
<dbReference type="Proteomes" id="UP000281985">
    <property type="component" value="Unassembled WGS sequence"/>
</dbReference>
<feature type="signal peptide" evidence="2">
    <location>
        <begin position="1"/>
        <end position="21"/>
    </location>
</feature>